<dbReference type="RefSeq" id="WP_209976723.1">
    <property type="nucleotide sequence ID" value="NZ_JAGGLB010000029.1"/>
</dbReference>
<evidence type="ECO:0000256" key="4">
    <source>
        <dbReference type="ARBA" id="ARBA00022490"/>
    </source>
</evidence>
<keyword evidence="8 10" id="KW-0239">DNA-directed DNA polymerase</keyword>
<evidence type="ECO:0000256" key="2">
    <source>
        <dbReference type="ARBA" id="ARBA00010752"/>
    </source>
</evidence>
<evidence type="ECO:0000256" key="1">
    <source>
        <dbReference type="ARBA" id="ARBA00004496"/>
    </source>
</evidence>
<dbReference type="CDD" id="cd00140">
    <property type="entry name" value="beta_clamp"/>
    <property type="match status" value="1"/>
</dbReference>
<dbReference type="NCBIfam" id="TIGR00663">
    <property type="entry name" value="dnan"/>
    <property type="match status" value="1"/>
</dbReference>
<organism evidence="14 15">
    <name type="scientific">Paenibacillus eucommiae</name>
    <dbReference type="NCBI Taxonomy" id="1355755"/>
    <lineage>
        <taxon>Bacteria</taxon>
        <taxon>Bacillati</taxon>
        <taxon>Bacillota</taxon>
        <taxon>Bacilli</taxon>
        <taxon>Bacillales</taxon>
        <taxon>Paenibacillaceae</taxon>
        <taxon>Paenibacillus</taxon>
    </lineage>
</organism>
<comment type="caution">
    <text evidence="14">The sequence shown here is derived from an EMBL/GenBank/DDBJ whole genome shotgun (WGS) entry which is preliminary data.</text>
</comment>
<keyword evidence="5 10" id="KW-0808">Transferase</keyword>
<dbReference type="Gene3D" id="3.70.10.10">
    <property type="match status" value="1"/>
</dbReference>
<feature type="domain" description="DNA polymerase III beta sliding clamp C-terminal" evidence="13">
    <location>
        <begin position="257"/>
        <end position="374"/>
    </location>
</feature>
<evidence type="ECO:0000259" key="13">
    <source>
        <dbReference type="Pfam" id="PF02768"/>
    </source>
</evidence>
<dbReference type="Pfam" id="PF00712">
    <property type="entry name" value="DNA_pol3_beta"/>
    <property type="match status" value="1"/>
</dbReference>
<dbReference type="SUPFAM" id="SSF55979">
    <property type="entry name" value="DNA clamp"/>
    <property type="match status" value="3"/>
</dbReference>
<proteinExistence type="inferred from homology"/>
<dbReference type="InterPro" id="IPR046938">
    <property type="entry name" value="DNA_clamp_sf"/>
</dbReference>
<evidence type="ECO:0000259" key="12">
    <source>
        <dbReference type="Pfam" id="PF02767"/>
    </source>
</evidence>
<evidence type="ECO:0000256" key="5">
    <source>
        <dbReference type="ARBA" id="ARBA00022679"/>
    </source>
</evidence>
<evidence type="ECO:0000256" key="3">
    <source>
        <dbReference type="ARBA" id="ARBA00021035"/>
    </source>
</evidence>
<comment type="subunit">
    <text evidence="10">Forms a ring-shaped head-to-tail homodimer around DNA.</text>
</comment>
<name>A0ABS4J4X6_9BACL</name>
<dbReference type="PIRSF" id="PIRSF000804">
    <property type="entry name" value="DNA_pol_III_b"/>
    <property type="match status" value="1"/>
</dbReference>
<sequence length="376" mass="41487">MLIKISQKLLMNGLQYVAHAAATKNAIPILSGIKLEADRRGLTLTAGNLGMMLQYRIPYNEEEAVVYEGGSIVVPSRHFVEIIRNLPAGLIKLEIKGAFNLGIHSDNAVYHLCGADAGDYPQISELNLHSRFTFSKDQLKSLIRRVSFAVSTSEARPVLTGVMCHFSSEDLRLIATDGVRLSSQTTNHYITTELASTATYVIIPGKHLSDYAKMLGDEHTSTELGIGDNKIIFKSNNLLMQSLLIDGTYPSVDKVKPEICTTEIVLDTFHVWHALERVSLLAGESKVVKLQVSSTNSIVLTSQTAEIGDVMEEVPVEELIGDEITVHFNGRYMIEIMRAIDSKQVKLSFSGPSKPILVQPTDTLNSFYMITPIRSH</sequence>
<keyword evidence="9" id="KW-0238">DNA-binding</keyword>
<accession>A0ABS4J4X6</accession>
<feature type="domain" description="DNA polymerase III beta sliding clamp N-terminal" evidence="11">
    <location>
        <begin position="1"/>
        <end position="123"/>
    </location>
</feature>
<dbReference type="InterPro" id="IPR022634">
    <property type="entry name" value="DNA_polIII_beta_N"/>
</dbReference>
<gene>
    <name evidence="14" type="ORF">J2Z66_006537</name>
</gene>
<evidence type="ECO:0000313" key="14">
    <source>
        <dbReference type="EMBL" id="MBP1994896.1"/>
    </source>
</evidence>
<keyword evidence="7 10" id="KW-0235">DNA replication</keyword>
<dbReference type="Gene3D" id="3.10.150.10">
    <property type="entry name" value="DNA Polymerase III, subunit A, domain 2"/>
    <property type="match status" value="1"/>
</dbReference>
<evidence type="ECO:0000259" key="11">
    <source>
        <dbReference type="Pfam" id="PF00712"/>
    </source>
</evidence>
<evidence type="ECO:0000256" key="7">
    <source>
        <dbReference type="ARBA" id="ARBA00022705"/>
    </source>
</evidence>
<dbReference type="InterPro" id="IPR022637">
    <property type="entry name" value="DNA_polIII_beta_cen"/>
</dbReference>
<keyword evidence="6 10" id="KW-0548">Nucleotidyltransferase</keyword>
<evidence type="ECO:0000256" key="6">
    <source>
        <dbReference type="ARBA" id="ARBA00022695"/>
    </source>
</evidence>
<keyword evidence="15" id="KW-1185">Reference proteome</keyword>
<dbReference type="Proteomes" id="UP001519287">
    <property type="component" value="Unassembled WGS sequence"/>
</dbReference>
<dbReference type="SMART" id="SM00480">
    <property type="entry name" value="POL3Bc"/>
    <property type="match status" value="1"/>
</dbReference>
<dbReference type="PANTHER" id="PTHR30478">
    <property type="entry name" value="DNA POLYMERASE III SUBUNIT BETA"/>
    <property type="match status" value="1"/>
</dbReference>
<comment type="subcellular location">
    <subcellularLocation>
        <location evidence="1 10">Cytoplasm</location>
    </subcellularLocation>
</comment>
<dbReference type="InterPro" id="IPR022635">
    <property type="entry name" value="DNA_polIII_beta_C"/>
</dbReference>
<dbReference type="Pfam" id="PF02767">
    <property type="entry name" value="DNA_pol3_beta_2"/>
    <property type="match status" value="1"/>
</dbReference>
<protein>
    <recommendedName>
        <fullName evidence="3 10">Beta sliding clamp</fullName>
    </recommendedName>
</protein>
<dbReference type="EMBL" id="JAGGLB010000029">
    <property type="protein sequence ID" value="MBP1994896.1"/>
    <property type="molecule type" value="Genomic_DNA"/>
</dbReference>
<dbReference type="PANTHER" id="PTHR30478:SF0">
    <property type="entry name" value="BETA SLIDING CLAMP"/>
    <property type="match status" value="1"/>
</dbReference>
<dbReference type="Pfam" id="PF02768">
    <property type="entry name" value="DNA_pol3_beta_3"/>
    <property type="match status" value="1"/>
</dbReference>
<comment type="function">
    <text evidence="10">Confers DNA tethering and processivity to DNA polymerases and other proteins. Acts as a clamp, forming a ring around DNA (a reaction catalyzed by the clamp-loading complex) which diffuses in an ATP-independent manner freely and bidirectionally along dsDNA. Initially characterized for its ability to contact the catalytic subunit of DNA polymerase III (Pol III), a complex, multichain enzyme responsible for most of the replicative synthesis in bacteria; Pol III exhibits 3'-5' exonuclease proofreading activity. The beta chain is required for initiation of replication as well as for processivity of DNA replication.</text>
</comment>
<dbReference type="InterPro" id="IPR001001">
    <property type="entry name" value="DNA_polIII_beta"/>
</dbReference>
<evidence type="ECO:0000256" key="8">
    <source>
        <dbReference type="ARBA" id="ARBA00022932"/>
    </source>
</evidence>
<comment type="similarity">
    <text evidence="2 10">Belongs to the beta sliding clamp family.</text>
</comment>
<keyword evidence="4 10" id="KW-0963">Cytoplasm</keyword>
<evidence type="ECO:0000256" key="10">
    <source>
        <dbReference type="PIRNR" id="PIRNR000804"/>
    </source>
</evidence>
<feature type="domain" description="DNA polymerase III beta sliding clamp central" evidence="12">
    <location>
        <begin position="135"/>
        <end position="250"/>
    </location>
</feature>
<evidence type="ECO:0000256" key="9">
    <source>
        <dbReference type="ARBA" id="ARBA00023125"/>
    </source>
</evidence>
<evidence type="ECO:0000313" key="15">
    <source>
        <dbReference type="Proteomes" id="UP001519287"/>
    </source>
</evidence>
<dbReference type="GO" id="GO:0003887">
    <property type="term" value="F:DNA-directed DNA polymerase activity"/>
    <property type="evidence" value="ECO:0007669"/>
    <property type="project" value="UniProtKB-EC"/>
</dbReference>
<reference evidence="14 15" key="1">
    <citation type="submission" date="2021-03" db="EMBL/GenBank/DDBJ databases">
        <title>Genomic Encyclopedia of Type Strains, Phase IV (KMG-IV): sequencing the most valuable type-strain genomes for metagenomic binning, comparative biology and taxonomic classification.</title>
        <authorList>
            <person name="Goeker M."/>
        </authorList>
    </citation>
    <scope>NUCLEOTIDE SEQUENCE [LARGE SCALE GENOMIC DNA]</scope>
    <source>
        <strain evidence="14 15">DSM 26048</strain>
    </source>
</reference>